<dbReference type="InterPro" id="IPR051177">
    <property type="entry name" value="CIK-Related_Protein"/>
</dbReference>
<feature type="compositionally biased region" description="Basic and acidic residues" evidence="5">
    <location>
        <begin position="839"/>
        <end position="862"/>
    </location>
</feature>
<feature type="region of interest" description="Disordered" evidence="5">
    <location>
        <begin position="583"/>
        <end position="668"/>
    </location>
</feature>
<dbReference type="GeneID" id="117575755"/>
<feature type="compositionally biased region" description="Low complexity" evidence="5">
    <location>
        <begin position="707"/>
        <end position="744"/>
    </location>
</feature>
<evidence type="ECO:0000256" key="4">
    <source>
        <dbReference type="ARBA" id="ARBA00056114"/>
    </source>
</evidence>
<feature type="compositionally biased region" description="Low complexity" evidence="5">
    <location>
        <begin position="610"/>
        <end position="626"/>
    </location>
</feature>
<dbReference type="OrthoDB" id="447103at2759"/>
<gene>
    <name evidence="8 9 10" type="primary">LOC117575755</name>
</gene>
<organism evidence="7 9">
    <name type="scientific">Drosophila albomicans</name>
    <name type="common">Fruit fly</name>
    <dbReference type="NCBI Taxonomy" id="7291"/>
    <lineage>
        <taxon>Eukaryota</taxon>
        <taxon>Metazoa</taxon>
        <taxon>Ecdysozoa</taxon>
        <taxon>Arthropoda</taxon>
        <taxon>Hexapoda</taxon>
        <taxon>Insecta</taxon>
        <taxon>Pterygota</taxon>
        <taxon>Neoptera</taxon>
        <taxon>Endopterygota</taxon>
        <taxon>Diptera</taxon>
        <taxon>Brachycera</taxon>
        <taxon>Muscomorpha</taxon>
        <taxon>Ephydroidea</taxon>
        <taxon>Drosophilidae</taxon>
        <taxon>Drosophila</taxon>
    </lineage>
</organism>
<dbReference type="PANTHER" id="PTHR12984:SF3">
    <property type="entry name" value="N-TERMINAL KINASE-LIKE PROTEIN"/>
    <property type="match status" value="1"/>
</dbReference>
<keyword evidence="7" id="KW-1185">Reference proteome</keyword>
<dbReference type="Gene3D" id="1.10.510.10">
    <property type="entry name" value="Transferase(Phosphotransferase) domain 1"/>
    <property type="match status" value="1"/>
</dbReference>
<proteinExistence type="inferred from homology"/>
<dbReference type="GO" id="GO:0004672">
    <property type="term" value="F:protein kinase activity"/>
    <property type="evidence" value="ECO:0007669"/>
    <property type="project" value="InterPro"/>
</dbReference>
<feature type="compositionally biased region" description="Acidic residues" evidence="5">
    <location>
        <begin position="689"/>
        <end position="706"/>
    </location>
</feature>
<dbReference type="SUPFAM" id="SSF56112">
    <property type="entry name" value="Protein kinase-like (PK-like)"/>
    <property type="match status" value="1"/>
</dbReference>
<dbReference type="SMART" id="SM00220">
    <property type="entry name" value="S_TKc"/>
    <property type="match status" value="1"/>
</dbReference>
<evidence type="ECO:0000256" key="3">
    <source>
        <dbReference type="ARBA" id="ARBA00042347"/>
    </source>
</evidence>
<evidence type="ECO:0000313" key="8">
    <source>
        <dbReference type="RefSeq" id="XP_034116005.1"/>
    </source>
</evidence>
<dbReference type="InterPro" id="IPR016024">
    <property type="entry name" value="ARM-type_fold"/>
</dbReference>
<dbReference type="RefSeq" id="XP_051862327.1">
    <property type="nucleotide sequence ID" value="XM_052006367.1"/>
</dbReference>
<dbReference type="RefSeq" id="XP_034116005.1">
    <property type="nucleotide sequence ID" value="XM_034260114.2"/>
</dbReference>
<dbReference type="AlphaFoldDB" id="A0A6P8XHT0"/>
<dbReference type="SUPFAM" id="SSF48371">
    <property type="entry name" value="ARM repeat"/>
    <property type="match status" value="1"/>
</dbReference>
<sequence>MMWSFFSRDSSKDFPYDIGEPVAGFDNYSIWTLHKAKRKATQEEVSVFVYDIRSGSDTKCELAKAALKRLKTLRHPSILQYLDSLETDKMLYVATEAVEPLGTFFTKLATDNVQKGLYLAWGIFQITRALSFLNNDGNLRHNNVSAWSVFVNASGEWKLGSLEYVAAADGNPMPPVKIPVTLEVYDAPEKNDQSKLKAATKCSVDMWGLGCLVWEAFNGVLRQRSNLKDIEHIPKSLQSLYCELVGASPSNRPNPADIITRCRKPGGFFKNDLVDTLLFLEEIQIKDKAEKNRFFSGLTTHLENFPDNVCKHKILPQLITAYEYGDAGSAVLAPMFKLGKLLDEVEYQKRIVPCVVKLFASTDRVTRSRLLQQLELFIAHLQPPVVNEQIFPQVAHGFLDTNATIREQTVKSIIHLAPKLNYNNLNVEVLRHFARLQARDDQGGIRTNTTVCLGKIAPHLHPQVRQRVLVSAFIRAMRDPFPPARVAGVLALAATQQYFLLNEVANRVLPSLCSLTVDPEKTVREPAFKTIRGFLGKLEKVSEDPSLRETMEADVHTATPSIGNAAATWAGWAVTAVTAKFYRSQSDSSRPRPPLTGRNLSKPASLEQPSSSSLSTTTSSVTSMTSLEHESNDTSASASDYGNNDWDNENWGEMDTSQDPSSPLAATSNNGQLVTANALNEVRDGWDNEEWGSLEEDPCEEEEQAEQEQQQQQMARQSISSTTSSSQQQQRPLLPHQHQQQLQQHELNDLIEPLAKLNSHITTSPSRQQQATLRPKELANLSSSATTSPTTPGALTNCNNISPPSAHLNNSMHNANWNSDSWADGEFEPFDDPGSGNSKLDEARRKREEKKLQRQRELEARRAQRATGPLKLGAKKL</sequence>
<feature type="compositionally biased region" description="Polar residues" evidence="5">
    <location>
        <begin position="761"/>
        <end position="772"/>
    </location>
</feature>
<evidence type="ECO:0000313" key="7">
    <source>
        <dbReference type="Proteomes" id="UP000515160"/>
    </source>
</evidence>
<reference evidence="8 9" key="1">
    <citation type="submission" date="2025-04" db="UniProtKB">
        <authorList>
            <consortium name="RefSeq"/>
        </authorList>
    </citation>
    <scope>IDENTIFICATION</scope>
    <source>
        <strain evidence="8 9">15112-1751.03</strain>
        <tissue evidence="8 9">Whole Adult</tissue>
    </source>
</reference>
<dbReference type="InterPro" id="IPR000719">
    <property type="entry name" value="Prot_kinase_dom"/>
</dbReference>
<name>A0A6P8XHT0_DROAB</name>
<comment type="function">
    <text evidence="4">Regulates COPI-mediated retrograde protein traffic at the interface between the Golgi apparatus and the endoplasmic reticulum. Involved in the maintenance of the Golgi apparatus morphology.</text>
</comment>
<dbReference type="RefSeq" id="XP_034116006.1">
    <property type="nucleotide sequence ID" value="XM_034260115.2"/>
</dbReference>
<feature type="compositionally biased region" description="Polar residues" evidence="5">
    <location>
        <begin position="633"/>
        <end position="642"/>
    </location>
</feature>
<evidence type="ECO:0000256" key="5">
    <source>
        <dbReference type="SAM" id="MobiDB-lite"/>
    </source>
</evidence>
<feature type="compositionally biased region" description="Low complexity" evidence="5">
    <location>
        <begin position="778"/>
        <end position="797"/>
    </location>
</feature>
<dbReference type="InterPro" id="IPR011989">
    <property type="entry name" value="ARM-like"/>
</dbReference>
<dbReference type="GO" id="GO:0005524">
    <property type="term" value="F:ATP binding"/>
    <property type="evidence" value="ECO:0007669"/>
    <property type="project" value="InterPro"/>
</dbReference>
<evidence type="ECO:0000259" key="6">
    <source>
        <dbReference type="PROSITE" id="PS50011"/>
    </source>
</evidence>
<evidence type="ECO:0000313" key="10">
    <source>
        <dbReference type="RefSeq" id="XP_051862327.1"/>
    </source>
</evidence>
<feature type="region of interest" description="Disordered" evidence="5">
    <location>
        <begin position="761"/>
        <end position="802"/>
    </location>
</feature>
<accession>A0A6P8XHT0</accession>
<feature type="region of interest" description="Disordered" evidence="5">
    <location>
        <begin position="824"/>
        <end position="877"/>
    </location>
</feature>
<dbReference type="InterPro" id="IPR011009">
    <property type="entry name" value="Kinase-like_dom_sf"/>
</dbReference>
<dbReference type="CTD" id="43508"/>
<dbReference type="Pfam" id="PF00069">
    <property type="entry name" value="Pkinase"/>
    <property type="match status" value="1"/>
</dbReference>
<dbReference type="Proteomes" id="UP000515160">
    <property type="component" value="Chromosome 2R"/>
</dbReference>
<dbReference type="Gene3D" id="3.30.200.20">
    <property type="entry name" value="Phosphorylase Kinase, domain 1"/>
    <property type="match status" value="1"/>
</dbReference>
<feature type="region of interest" description="Disordered" evidence="5">
    <location>
        <begin position="689"/>
        <end position="744"/>
    </location>
</feature>
<evidence type="ECO:0000256" key="1">
    <source>
        <dbReference type="ARBA" id="ARBA00038349"/>
    </source>
</evidence>
<comment type="similarity">
    <text evidence="1">Belongs to the protein kinase superfamily.</text>
</comment>
<protein>
    <recommendedName>
        <fullName evidence="2">N-terminal kinase-like protein</fullName>
    </recommendedName>
    <alternativeName>
        <fullName evidence="3">SCY1-like protein 1</fullName>
    </alternativeName>
</protein>
<evidence type="ECO:0000256" key="2">
    <source>
        <dbReference type="ARBA" id="ARBA00040972"/>
    </source>
</evidence>
<dbReference type="Gene3D" id="1.25.10.10">
    <property type="entry name" value="Leucine-rich Repeat Variant"/>
    <property type="match status" value="1"/>
</dbReference>
<feature type="domain" description="Protein kinase" evidence="6">
    <location>
        <begin position="16"/>
        <end position="269"/>
    </location>
</feature>
<evidence type="ECO:0000313" key="9">
    <source>
        <dbReference type="RefSeq" id="XP_034116006.1"/>
    </source>
</evidence>
<dbReference type="PROSITE" id="PS50011">
    <property type="entry name" value="PROTEIN_KINASE_DOM"/>
    <property type="match status" value="1"/>
</dbReference>
<dbReference type="PANTHER" id="PTHR12984">
    <property type="entry name" value="SCY1-RELATED S/T PROTEIN KINASE-LIKE"/>
    <property type="match status" value="1"/>
</dbReference>
<feature type="compositionally biased region" description="Polar residues" evidence="5">
    <location>
        <begin position="655"/>
        <end position="668"/>
    </location>
</feature>